<dbReference type="RefSeq" id="WP_285630158.1">
    <property type="nucleotide sequence ID" value="NZ_BSTJ01000010.1"/>
</dbReference>
<name>A0A9W6RPP9_9ACTN</name>
<feature type="compositionally biased region" description="Pro residues" evidence="6">
    <location>
        <begin position="388"/>
        <end position="398"/>
    </location>
</feature>
<keyword evidence="4 5" id="KW-0067">ATP-binding</keyword>
<dbReference type="PROSITE" id="PS50011">
    <property type="entry name" value="PROTEIN_KINASE_DOM"/>
    <property type="match status" value="1"/>
</dbReference>
<dbReference type="GO" id="GO:0005524">
    <property type="term" value="F:ATP binding"/>
    <property type="evidence" value="ECO:0007669"/>
    <property type="project" value="UniProtKB-UniRule"/>
</dbReference>
<dbReference type="InterPro" id="IPR008271">
    <property type="entry name" value="Ser/Thr_kinase_AS"/>
</dbReference>
<sequence>MPSGDVRIEPLAPQDPSRVGGYTLLGRLGTGAMGRVYLGRSASGRLVAVKTIRSEFAADPDFRTRFAHEVTAAGRVSGVYTAGVVASDPDAEIPWLATAYIPAPSLDQLVRACGPLPTEALRWLAAGCAEALASIHQAGLVHRDLKPSNVLVAADGPRVIDFGVARATERVTVTATHQAVGTPAYMAPEQARDSRQTVAASDVFSLGSTLLYAATGHPPYAGDSVTDVLIRLATEPPDLTGLPEEAAELMLDCLDRDPAARPTAAALLARLAEELEEHGGEYALRPAPLPAAARELIEEYRQGERKPEPEEEPVERTLDSPTSVGRPRRPAEPRPAPVASARRRTGEPRGGRTPRVVVTAAAVLGVAGAALLLGVVLGRTSGDRRPAGSPPAGGPPPGAVRQPERPGTIALNQTFGDGNTAFVVSGTGFTPGRKVTIRLDAGPPSPYTPVVDFGGAFNYAINQSHEFFPGKIPPGSHHVTVTVAGLSRQLAAAFTVNRL</sequence>
<dbReference type="PROSITE" id="PS00108">
    <property type="entry name" value="PROTEIN_KINASE_ST"/>
    <property type="match status" value="1"/>
</dbReference>
<keyword evidence="7" id="KW-0472">Membrane</keyword>
<dbReference type="Proteomes" id="UP001165135">
    <property type="component" value="Unassembled WGS sequence"/>
</dbReference>
<dbReference type="Gene3D" id="1.10.510.10">
    <property type="entry name" value="Transferase(Phosphotransferase) domain 1"/>
    <property type="match status" value="1"/>
</dbReference>
<dbReference type="InterPro" id="IPR000719">
    <property type="entry name" value="Prot_kinase_dom"/>
</dbReference>
<feature type="region of interest" description="Disordered" evidence="6">
    <location>
        <begin position="301"/>
        <end position="353"/>
    </location>
</feature>
<organism evidence="9 10">
    <name type="scientific">Actinoallomurus iriomotensis</name>
    <dbReference type="NCBI Taxonomy" id="478107"/>
    <lineage>
        <taxon>Bacteria</taxon>
        <taxon>Bacillati</taxon>
        <taxon>Actinomycetota</taxon>
        <taxon>Actinomycetes</taxon>
        <taxon>Streptosporangiales</taxon>
        <taxon>Thermomonosporaceae</taxon>
        <taxon>Actinoallomurus</taxon>
    </lineage>
</organism>
<feature type="binding site" evidence="5">
    <location>
        <position position="50"/>
    </location>
    <ligand>
        <name>ATP</name>
        <dbReference type="ChEBI" id="CHEBI:30616"/>
    </ligand>
</feature>
<protein>
    <recommendedName>
        <fullName evidence="8">Protein kinase domain-containing protein</fullName>
    </recommendedName>
</protein>
<evidence type="ECO:0000259" key="8">
    <source>
        <dbReference type="PROSITE" id="PS50011"/>
    </source>
</evidence>
<evidence type="ECO:0000313" key="10">
    <source>
        <dbReference type="Proteomes" id="UP001165135"/>
    </source>
</evidence>
<keyword evidence="7" id="KW-0812">Transmembrane</keyword>
<gene>
    <name evidence="9" type="ORF">Airi01_073920</name>
</gene>
<comment type="caution">
    <text evidence="9">The sequence shown here is derived from an EMBL/GenBank/DDBJ whole genome shotgun (WGS) entry which is preliminary data.</text>
</comment>
<keyword evidence="1" id="KW-0808">Transferase</keyword>
<dbReference type="CDD" id="cd14014">
    <property type="entry name" value="STKc_PknB_like"/>
    <property type="match status" value="1"/>
</dbReference>
<feature type="domain" description="Protein kinase" evidence="8">
    <location>
        <begin position="22"/>
        <end position="275"/>
    </location>
</feature>
<accession>A0A9W6RPP9</accession>
<evidence type="ECO:0000256" key="4">
    <source>
        <dbReference type="ARBA" id="ARBA00022840"/>
    </source>
</evidence>
<dbReference type="PANTHER" id="PTHR43289:SF34">
    <property type="entry name" value="SERINE_THREONINE-PROTEIN KINASE YBDM-RELATED"/>
    <property type="match status" value="1"/>
</dbReference>
<evidence type="ECO:0000256" key="3">
    <source>
        <dbReference type="ARBA" id="ARBA00022777"/>
    </source>
</evidence>
<feature type="region of interest" description="Disordered" evidence="6">
    <location>
        <begin position="382"/>
        <end position="405"/>
    </location>
</feature>
<dbReference type="InterPro" id="IPR017441">
    <property type="entry name" value="Protein_kinase_ATP_BS"/>
</dbReference>
<dbReference type="InterPro" id="IPR011009">
    <property type="entry name" value="Kinase-like_dom_sf"/>
</dbReference>
<reference evidence="9" key="1">
    <citation type="submission" date="2023-03" db="EMBL/GenBank/DDBJ databases">
        <title>Actinoallomurus iriomotensis NBRC 103681.</title>
        <authorList>
            <person name="Ichikawa N."/>
            <person name="Sato H."/>
            <person name="Tonouchi N."/>
        </authorList>
    </citation>
    <scope>NUCLEOTIDE SEQUENCE</scope>
    <source>
        <strain evidence="9">NBRC 103681</strain>
    </source>
</reference>
<dbReference type="Pfam" id="PF00069">
    <property type="entry name" value="Pkinase"/>
    <property type="match status" value="1"/>
</dbReference>
<feature type="compositionally biased region" description="Basic and acidic residues" evidence="6">
    <location>
        <begin position="301"/>
        <end position="318"/>
    </location>
</feature>
<dbReference type="EMBL" id="BSTJ01000010">
    <property type="protein sequence ID" value="GLY79125.1"/>
    <property type="molecule type" value="Genomic_DNA"/>
</dbReference>
<dbReference type="SMART" id="SM00220">
    <property type="entry name" value="S_TKc"/>
    <property type="match status" value="1"/>
</dbReference>
<feature type="transmembrane region" description="Helical" evidence="7">
    <location>
        <begin position="356"/>
        <end position="377"/>
    </location>
</feature>
<evidence type="ECO:0000256" key="7">
    <source>
        <dbReference type="SAM" id="Phobius"/>
    </source>
</evidence>
<evidence type="ECO:0000256" key="6">
    <source>
        <dbReference type="SAM" id="MobiDB-lite"/>
    </source>
</evidence>
<dbReference type="Gene3D" id="3.30.200.20">
    <property type="entry name" value="Phosphorylase Kinase, domain 1"/>
    <property type="match status" value="1"/>
</dbReference>
<keyword evidence="2 5" id="KW-0547">Nucleotide-binding</keyword>
<evidence type="ECO:0000256" key="1">
    <source>
        <dbReference type="ARBA" id="ARBA00022679"/>
    </source>
</evidence>
<evidence type="ECO:0000256" key="2">
    <source>
        <dbReference type="ARBA" id="ARBA00022741"/>
    </source>
</evidence>
<dbReference type="PROSITE" id="PS00107">
    <property type="entry name" value="PROTEIN_KINASE_ATP"/>
    <property type="match status" value="1"/>
</dbReference>
<evidence type="ECO:0000256" key="5">
    <source>
        <dbReference type="PROSITE-ProRule" id="PRU10141"/>
    </source>
</evidence>
<dbReference type="PANTHER" id="PTHR43289">
    <property type="entry name" value="MITOGEN-ACTIVATED PROTEIN KINASE KINASE KINASE 20-RELATED"/>
    <property type="match status" value="1"/>
</dbReference>
<dbReference type="SUPFAM" id="SSF56112">
    <property type="entry name" value="Protein kinase-like (PK-like)"/>
    <property type="match status" value="1"/>
</dbReference>
<dbReference type="GO" id="GO:0004674">
    <property type="term" value="F:protein serine/threonine kinase activity"/>
    <property type="evidence" value="ECO:0007669"/>
    <property type="project" value="TreeGrafter"/>
</dbReference>
<dbReference type="AlphaFoldDB" id="A0A9W6RPP9"/>
<keyword evidence="7" id="KW-1133">Transmembrane helix</keyword>
<proteinExistence type="predicted"/>
<evidence type="ECO:0000313" key="9">
    <source>
        <dbReference type="EMBL" id="GLY79125.1"/>
    </source>
</evidence>
<keyword evidence="3" id="KW-0418">Kinase</keyword>